<feature type="coiled-coil region" evidence="1">
    <location>
        <begin position="15"/>
        <end position="42"/>
    </location>
</feature>
<dbReference type="PROSITE" id="PS50801">
    <property type="entry name" value="STAS"/>
    <property type="match status" value="1"/>
</dbReference>
<organism evidence="3 4">
    <name type="scientific">Undibacterium nitidum</name>
    <dbReference type="NCBI Taxonomy" id="2762298"/>
    <lineage>
        <taxon>Bacteria</taxon>
        <taxon>Pseudomonadati</taxon>
        <taxon>Pseudomonadota</taxon>
        <taxon>Betaproteobacteria</taxon>
        <taxon>Burkholderiales</taxon>
        <taxon>Oxalobacteraceae</taxon>
        <taxon>Undibacterium</taxon>
    </lineage>
</organism>
<evidence type="ECO:0000259" key="2">
    <source>
        <dbReference type="PROSITE" id="PS50801"/>
    </source>
</evidence>
<evidence type="ECO:0000256" key="1">
    <source>
        <dbReference type="SAM" id="Coils"/>
    </source>
</evidence>
<dbReference type="SUPFAM" id="SSF52091">
    <property type="entry name" value="SpoIIaa-like"/>
    <property type="match status" value="1"/>
</dbReference>
<accession>A0A923KM01</accession>
<dbReference type="RefSeq" id="WP_186917007.1">
    <property type="nucleotide sequence ID" value="NZ_JACOFZ010000005.1"/>
</dbReference>
<dbReference type="PANTHER" id="PTHR35849">
    <property type="entry name" value="BLR2341 PROTEIN"/>
    <property type="match status" value="1"/>
</dbReference>
<protein>
    <submittedName>
        <fullName evidence="3">STAS domain-containing protein</fullName>
    </submittedName>
</protein>
<dbReference type="EMBL" id="JACOFZ010000005">
    <property type="protein sequence ID" value="MBC3882390.1"/>
    <property type="molecule type" value="Genomic_DNA"/>
</dbReference>
<dbReference type="InterPro" id="IPR052746">
    <property type="entry name" value="MlaB_ABC_Transporter"/>
</dbReference>
<dbReference type="AlphaFoldDB" id="A0A923KM01"/>
<evidence type="ECO:0000313" key="4">
    <source>
        <dbReference type="Proteomes" id="UP000627446"/>
    </source>
</evidence>
<sequence length="93" mass="10355">METRTIAGELTIYTAATEKQSLQEALDAADELEINLSQVNEMDSAGLQVLIVLKQEAARRKKKLHYSMHSKAVLEILEMSNMTTSFGDQIVLT</sequence>
<proteinExistence type="predicted"/>
<dbReference type="CDD" id="cd07043">
    <property type="entry name" value="STAS_anti-anti-sigma_factors"/>
    <property type="match status" value="1"/>
</dbReference>
<keyword evidence="4" id="KW-1185">Reference proteome</keyword>
<gene>
    <name evidence="3" type="ORF">H8K36_13440</name>
</gene>
<dbReference type="Proteomes" id="UP000627446">
    <property type="component" value="Unassembled WGS sequence"/>
</dbReference>
<dbReference type="Gene3D" id="3.30.750.24">
    <property type="entry name" value="STAS domain"/>
    <property type="match status" value="1"/>
</dbReference>
<evidence type="ECO:0000313" key="3">
    <source>
        <dbReference type="EMBL" id="MBC3882390.1"/>
    </source>
</evidence>
<reference evidence="3" key="1">
    <citation type="submission" date="2020-08" db="EMBL/GenBank/DDBJ databases">
        <title>Novel species isolated from subtropical streams in China.</title>
        <authorList>
            <person name="Lu H."/>
        </authorList>
    </citation>
    <scope>NUCLEOTIDE SEQUENCE</scope>
    <source>
        <strain evidence="3">LX22W</strain>
    </source>
</reference>
<keyword evidence="1" id="KW-0175">Coiled coil</keyword>
<dbReference type="InterPro" id="IPR058548">
    <property type="entry name" value="MlaB-like_STAS"/>
</dbReference>
<feature type="domain" description="STAS" evidence="2">
    <location>
        <begin position="1"/>
        <end position="93"/>
    </location>
</feature>
<dbReference type="InterPro" id="IPR036513">
    <property type="entry name" value="STAS_dom_sf"/>
</dbReference>
<name>A0A923KM01_9BURK</name>
<dbReference type="Pfam" id="PF13466">
    <property type="entry name" value="STAS_2"/>
    <property type="match status" value="1"/>
</dbReference>
<comment type="caution">
    <text evidence="3">The sequence shown here is derived from an EMBL/GenBank/DDBJ whole genome shotgun (WGS) entry which is preliminary data.</text>
</comment>
<dbReference type="PANTHER" id="PTHR35849:SF2">
    <property type="entry name" value="BLR2341 PROTEIN"/>
    <property type="match status" value="1"/>
</dbReference>
<dbReference type="InterPro" id="IPR002645">
    <property type="entry name" value="STAS_dom"/>
</dbReference>